<dbReference type="Proteomes" id="UP001304515">
    <property type="component" value="Chromosome"/>
</dbReference>
<feature type="region of interest" description="Disordered" evidence="1">
    <location>
        <begin position="178"/>
        <end position="248"/>
    </location>
</feature>
<organism evidence="3 4">
    <name type="scientific">Flavobacterium capsici</name>
    <dbReference type="NCBI Taxonomy" id="3075618"/>
    <lineage>
        <taxon>Bacteria</taxon>
        <taxon>Pseudomonadati</taxon>
        <taxon>Bacteroidota</taxon>
        <taxon>Flavobacteriia</taxon>
        <taxon>Flavobacteriales</taxon>
        <taxon>Flavobacteriaceae</taxon>
        <taxon>Flavobacterium</taxon>
    </lineage>
</organism>
<gene>
    <name evidence="3" type="ORF">RN605_09180</name>
    <name evidence="2" type="ORF">RN608_02010</name>
</gene>
<evidence type="ECO:0000256" key="1">
    <source>
        <dbReference type="SAM" id="MobiDB-lite"/>
    </source>
</evidence>
<dbReference type="EMBL" id="CP134890">
    <property type="protein sequence ID" value="WNM20856.1"/>
    <property type="molecule type" value="Genomic_DNA"/>
</dbReference>
<evidence type="ECO:0000313" key="4">
    <source>
        <dbReference type="Proteomes" id="UP001304515"/>
    </source>
</evidence>
<proteinExistence type="predicted"/>
<protein>
    <recommendedName>
        <fullName evidence="5">Toxin-antitoxin system YwqK family antitoxin</fullName>
    </recommendedName>
</protein>
<name>A0AA96EZ07_9FLAO</name>
<evidence type="ECO:0000313" key="2">
    <source>
        <dbReference type="EMBL" id="WNM19467.1"/>
    </source>
</evidence>
<dbReference type="AlphaFoldDB" id="A0AA96EZ07"/>
<dbReference type="KEGG" id="fcj:RN605_09180"/>
<dbReference type="Gene3D" id="3.90.930.1">
    <property type="match status" value="1"/>
</dbReference>
<evidence type="ECO:0008006" key="5">
    <source>
        <dbReference type="Google" id="ProtNLM"/>
    </source>
</evidence>
<dbReference type="EMBL" id="CP134878">
    <property type="protein sequence ID" value="WNM19467.1"/>
    <property type="molecule type" value="Genomic_DNA"/>
</dbReference>
<feature type="compositionally biased region" description="Basic and acidic residues" evidence="1">
    <location>
        <begin position="203"/>
        <end position="230"/>
    </location>
</feature>
<accession>A0AA96J2G0</accession>
<evidence type="ECO:0000313" key="3">
    <source>
        <dbReference type="EMBL" id="WNM20856.1"/>
    </source>
</evidence>
<reference evidence="3 4" key="1">
    <citation type="submission" date="2023-09" db="EMBL/GenBank/DDBJ databases">
        <title>Flavobacterium sp. a novel bacteria isolate from Pepper rhizosphere.</title>
        <authorList>
            <person name="Peng Y."/>
            <person name="Lee J."/>
        </authorList>
    </citation>
    <scope>NUCLEOTIDE SEQUENCE [LARGE SCALE GENOMIC DNA]</scope>
    <source>
        <strain evidence="2">PMR2A8</strain>
        <strain evidence="3 4">PMTSA4</strain>
    </source>
</reference>
<sequence length="248" mass="29448">MTSKTIFSIFLFFSLYCNLQFITETPLRKKIVDKDFKYEFYVTKKIPEIRANRTYYWFKGGAIHTSEYGISGEVLNDDFEKFYLNNQIAEKGKFNKGLKVGVWKNWHPNGKLSTYQYYDEGIKNGAFYKYNENGILVEKGKYRRDKKQGEWINLISKDTVVFKKGEVFVSKEKTKTTKEDLKKKEGKTKPNFFKRLFHKKNKPTKENETSKSKKDNVNPREKEKSKEGKGFFKRLFSKKQKTDDQLKN</sequence>
<keyword evidence="4" id="KW-1185">Reference proteome</keyword>
<accession>A0AA96EZ07</accession>
<dbReference type="RefSeq" id="WP_313324359.1">
    <property type="nucleotide sequence ID" value="NZ_CP134878.1"/>
</dbReference>
<dbReference type="SUPFAM" id="SSF82185">
    <property type="entry name" value="Histone H3 K4-specific methyltransferase SET7/9 N-terminal domain"/>
    <property type="match status" value="1"/>
</dbReference>